<evidence type="ECO:0000256" key="7">
    <source>
        <dbReference type="ARBA" id="ARBA00023136"/>
    </source>
</evidence>
<protein>
    <recommendedName>
        <fullName evidence="8">Gustatory receptor</fullName>
    </recommendedName>
</protein>
<sequence>HILISALFRLFNEGWHNFNIGQRQLICLARAILRNNRLLVLDEATANIDSQCDTIRSNFKECSVIHRLHTMITDSNRIIVMKISSIKFSCPYELLHDKSNGDLKMCLRKLAIIDDTLKALGVPKEYQRLHNWIIRIIIGLIMYVFYELGSFNFISFIVFRKYNVIFWSDIIYLTLQTFFSNYPLNIIMLSVLISAAIFGYTSSRFDRVNELLHVLCSNLSRNSTDYRRQNRSIFVHQRITGAKSHIQYIWIIMHVHLQLCHISRKLNIVFKIQMLIQMIWYFNNAVTNCLLIYQLIEQRHINYIILNLIFYVDFVLNSIAFLTFNYICQTVYHKINETVAILYKLCNYNLDEDFREQVLQFILQIKQTKVKFGLGHFCFGYSFICWVYVLF</sequence>
<proteinExistence type="inferred from homology"/>
<dbReference type="Proteomes" id="UP000667349">
    <property type="component" value="Unassembled WGS sequence"/>
</dbReference>
<dbReference type="SUPFAM" id="SSF52540">
    <property type="entry name" value="P-loop containing nucleoside triphosphate hydrolases"/>
    <property type="match status" value="1"/>
</dbReference>
<keyword evidence="5" id="KW-0067">ATP-binding</keyword>
<keyword evidence="4" id="KW-0547">Nucleotide-binding</keyword>
<accession>A0A836JE47</accession>
<feature type="transmembrane region" description="Helical" evidence="8">
    <location>
        <begin position="372"/>
        <end position="389"/>
    </location>
</feature>
<organism evidence="9 10">
    <name type="scientific">Acromyrmex insinuator</name>
    <dbReference type="NCBI Taxonomy" id="230686"/>
    <lineage>
        <taxon>Eukaryota</taxon>
        <taxon>Metazoa</taxon>
        <taxon>Ecdysozoa</taxon>
        <taxon>Arthropoda</taxon>
        <taxon>Hexapoda</taxon>
        <taxon>Insecta</taxon>
        <taxon>Pterygota</taxon>
        <taxon>Neoptera</taxon>
        <taxon>Endopterygota</taxon>
        <taxon>Hymenoptera</taxon>
        <taxon>Apocrita</taxon>
        <taxon>Aculeata</taxon>
        <taxon>Formicoidea</taxon>
        <taxon>Formicidae</taxon>
        <taxon>Myrmicinae</taxon>
        <taxon>Acromyrmex</taxon>
    </lineage>
</organism>
<dbReference type="Gene3D" id="3.40.50.300">
    <property type="entry name" value="P-loop containing nucleotide triphosphate hydrolases"/>
    <property type="match status" value="1"/>
</dbReference>
<keyword evidence="8" id="KW-0675">Receptor</keyword>
<dbReference type="GO" id="GO:0007165">
    <property type="term" value="P:signal transduction"/>
    <property type="evidence" value="ECO:0007669"/>
    <property type="project" value="UniProtKB-KW"/>
</dbReference>
<dbReference type="InterPro" id="IPR013604">
    <property type="entry name" value="7TM_chemorcpt"/>
</dbReference>
<keyword evidence="2 8" id="KW-1003">Cell membrane</keyword>
<gene>
    <name evidence="9" type="ORF">G6Z75_0004514</name>
</gene>
<dbReference type="GO" id="GO:0050909">
    <property type="term" value="P:sensory perception of taste"/>
    <property type="evidence" value="ECO:0007669"/>
    <property type="project" value="InterPro"/>
</dbReference>
<evidence type="ECO:0000313" key="9">
    <source>
        <dbReference type="EMBL" id="KAG5309543.1"/>
    </source>
</evidence>
<feature type="transmembrane region" description="Helical" evidence="8">
    <location>
        <begin position="308"/>
        <end position="328"/>
    </location>
</feature>
<dbReference type="GO" id="GO:0005886">
    <property type="term" value="C:plasma membrane"/>
    <property type="evidence" value="ECO:0007669"/>
    <property type="project" value="UniProtKB-SubCell"/>
</dbReference>
<comment type="caution">
    <text evidence="8">Lacks conserved residue(s) required for the propagation of feature annotation.</text>
</comment>
<comment type="caution">
    <text evidence="9">The sequence shown here is derived from an EMBL/GenBank/DDBJ whole genome shotgun (WGS) entry which is preliminary data.</text>
</comment>
<name>A0A836JE47_9HYME</name>
<dbReference type="InterPro" id="IPR050173">
    <property type="entry name" value="ABC_transporter_C-like"/>
</dbReference>
<feature type="transmembrane region" description="Helical" evidence="8">
    <location>
        <begin position="132"/>
        <end position="159"/>
    </location>
</feature>
<feature type="non-terminal residue" evidence="9">
    <location>
        <position position="1"/>
    </location>
</feature>
<keyword evidence="6 8" id="KW-1133">Transmembrane helix</keyword>
<dbReference type="Pfam" id="PF08395">
    <property type="entry name" value="7tm_7"/>
    <property type="match status" value="1"/>
</dbReference>
<keyword evidence="7 8" id="KW-0472">Membrane</keyword>
<evidence type="ECO:0000256" key="6">
    <source>
        <dbReference type="ARBA" id="ARBA00022989"/>
    </source>
</evidence>
<keyword evidence="8" id="KW-0807">Transducer</keyword>
<feature type="non-terminal residue" evidence="9">
    <location>
        <position position="391"/>
    </location>
</feature>
<evidence type="ECO:0000256" key="2">
    <source>
        <dbReference type="ARBA" id="ARBA00022475"/>
    </source>
</evidence>
<dbReference type="AlphaFoldDB" id="A0A836JE47"/>
<evidence type="ECO:0000256" key="1">
    <source>
        <dbReference type="ARBA" id="ARBA00004651"/>
    </source>
</evidence>
<comment type="similarity">
    <text evidence="8">Belongs to the insect chemoreceptor superfamily. Gustatory receptor (GR) family.</text>
</comment>
<dbReference type="EMBL" id="JAANHZ010000576">
    <property type="protein sequence ID" value="KAG5309543.1"/>
    <property type="molecule type" value="Genomic_DNA"/>
</dbReference>
<dbReference type="GO" id="GO:0005524">
    <property type="term" value="F:ATP binding"/>
    <property type="evidence" value="ECO:0007669"/>
    <property type="project" value="UniProtKB-KW"/>
</dbReference>
<comment type="function">
    <text evidence="8">Gustatory receptor which mediates acceptance or avoidance behavior, depending on its substrates.</text>
</comment>
<dbReference type="PANTHER" id="PTHR24223">
    <property type="entry name" value="ATP-BINDING CASSETTE SUB-FAMILY C"/>
    <property type="match status" value="1"/>
</dbReference>
<keyword evidence="3 8" id="KW-0812">Transmembrane</keyword>
<keyword evidence="10" id="KW-1185">Reference proteome</keyword>
<feature type="transmembrane region" description="Helical" evidence="8">
    <location>
        <begin position="179"/>
        <end position="200"/>
    </location>
</feature>
<feature type="transmembrane region" description="Helical" evidence="8">
    <location>
        <begin position="274"/>
        <end position="296"/>
    </location>
</feature>
<evidence type="ECO:0000256" key="3">
    <source>
        <dbReference type="ARBA" id="ARBA00022692"/>
    </source>
</evidence>
<evidence type="ECO:0000256" key="8">
    <source>
        <dbReference type="RuleBase" id="RU363108"/>
    </source>
</evidence>
<evidence type="ECO:0000313" key="10">
    <source>
        <dbReference type="Proteomes" id="UP000667349"/>
    </source>
</evidence>
<reference evidence="9" key="1">
    <citation type="submission" date="2020-02" db="EMBL/GenBank/DDBJ databases">
        <title>Relaxed selection underlies rapid genomic changes in the transitions from sociality to social parasitism in ants.</title>
        <authorList>
            <person name="Bi X."/>
        </authorList>
    </citation>
    <scope>NUCLEOTIDE SEQUENCE</scope>
    <source>
        <strain evidence="9">BGI-DK2013a</strain>
        <tissue evidence="9">Whole body</tissue>
    </source>
</reference>
<dbReference type="InterPro" id="IPR027417">
    <property type="entry name" value="P-loop_NTPase"/>
</dbReference>
<evidence type="ECO:0000256" key="5">
    <source>
        <dbReference type="ARBA" id="ARBA00022840"/>
    </source>
</evidence>
<comment type="subcellular location">
    <subcellularLocation>
        <location evidence="1 8">Cell membrane</location>
        <topology evidence="1 8">Multi-pass membrane protein</topology>
    </subcellularLocation>
</comment>
<dbReference type="GO" id="GO:0042626">
    <property type="term" value="F:ATPase-coupled transmembrane transporter activity"/>
    <property type="evidence" value="ECO:0007669"/>
    <property type="project" value="TreeGrafter"/>
</dbReference>
<evidence type="ECO:0000256" key="4">
    <source>
        <dbReference type="ARBA" id="ARBA00022741"/>
    </source>
</evidence>